<reference evidence="13" key="1">
    <citation type="journal article" date="2010" name="Genome Biol.">
        <title>Genome sequence of the necrotrophic plant pathogen Pythium ultimum reveals original pathogenicity mechanisms and effector repertoire.</title>
        <authorList>
            <person name="Levesque C.A."/>
            <person name="Brouwer H."/>
            <person name="Cano L."/>
            <person name="Hamilton J.P."/>
            <person name="Holt C."/>
            <person name="Huitema E."/>
            <person name="Raffaele S."/>
            <person name="Robideau G.P."/>
            <person name="Thines M."/>
            <person name="Win J."/>
            <person name="Zerillo M.M."/>
            <person name="Beakes G.W."/>
            <person name="Boore J.L."/>
            <person name="Busam D."/>
            <person name="Dumas B."/>
            <person name="Ferriera S."/>
            <person name="Fuerstenberg S.I."/>
            <person name="Gachon C.M."/>
            <person name="Gaulin E."/>
            <person name="Govers F."/>
            <person name="Grenville-Briggs L."/>
            <person name="Horner N."/>
            <person name="Hostetler J."/>
            <person name="Jiang R.H."/>
            <person name="Johnson J."/>
            <person name="Krajaejun T."/>
            <person name="Lin H."/>
            <person name="Meijer H.J."/>
            <person name="Moore B."/>
            <person name="Morris P."/>
            <person name="Phuntmart V."/>
            <person name="Puiu D."/>
            <person name="Shetty J."/>
            <person name="Stajich J.E."/>
            <person name="Tripathy S."/>
            <person name="Wawra S."/>
            <person name="van West P."/>
            <person name="Whitty B.R."/>
            <person name="Coutinho P.M."/>
            <person name="Henrissat B."/>
            <person name="Martin F."/>
            <person name="Thomas P.D."/>
            <person name="Tyler B.M."/>
            <person name="De Vries R.P."/>
            <person name="Kamoun S."/>
            <person name="Yandell M."/>
            <person name="Tisserat N."/>
            <person name="Buell C.R."/>
        </authorList>
    </citation>
    <scope>NUCLEOTIDE SEQUENCE</scope>
    <source>
        <strain evidence="13">DAOM:BR144</strain>
    </source>
</reference>
<evidence type="ECO:0000256" key="3">
    <source>
        <dbReference type="ARBA" id="ARBA00012561"/>
    </source>
</evidence>
<dbReference type="EC" id="3.2.1.91" evidence="3"/>
<keyword evidence="6" id="KW-0136">Cellulose degradation</keyword>
<dbReference type="OMA" id="GACCAEL"/>
<name>K3X3U7_GLOUD</name>
<dbReference type="Pfam" id="PF00840">
    <property type="entry name" value="Glyco_hydro_7"/>
    <property type="match status" value="1"/>
</dbReference>
<dbReference type="FunFam" id="2.70.100.10:FF:000001">
    <property type="entry name" value="Glucanase"/>
    <property type="match status" value="1"/>
</dbReference>
<dbReference type="VEuPathDB" id="FungiDB:PYU1_G011870"/>
<reference evidence="12" key="3">
    <citation type="submission" date="2015-02" db="UniProtKB">
        <authorList>
            <consortium name="EnsemblProtists"/>
        </authorList>
    </citation>
    <scope>IDENTIFICATION</scope>
    <source>
        <strain evidence="12">DAOM BR144</strain>
    </source>
</reference>
<evidence type="ECO:0000256" key="4">
    <source>
        <dbReference type="ARBA" id="ARBA00022729"/>
    </source>
</evidence>
<dbReference type="InterPro" id="IPR013320">
    <property type="entry name" value="ConA-like_dom_sf"/>
</dbReference>
<dbReference type="InterPro" id="IPR001722">
    <property type="entry name" value="Glyco_hydro_7"/>
</dbReference>
<dbReference type="CDD" id="cd07999">
    <property type="entry name" value="GH7_CBH_EG"/>
    <property type="match status" value="1"/>
</dbReference>
<feature type="signal peptide" evidence="11">
    <location>
        <begin position="1"/>
        <end position="21"/>
    </location>
</feature>
<organism evidence="12 13">
    <name type="scientific">Globisporangium ultimum (strain ATCC 200006 / CBS 805.95 / DAOM BR144)</name>
    <name type="common">Pythium ultimum</name>
    <dbReference type="NCBI Taxonomy" id="431595"/>
    <lineage>
        <taxon>Eukaryota</taxon>
        <taxon>Sar</taxon>
        <taxon>Stramenopiles</taxon>
        <taxon>Oomycota</taxon>
        <taxon>Peronosporomycetes</taxon>
        <taxon>Pythiales</taxon>
        <taxon>Pythiaceae</taxon>
        <taxon>Globisporangium</taxon>
    </lineage>
</organism>
<dbReference type="EnsemblProtists" id="PYU1_T011896">
    <property type="protein sequence ID" value="PYU1_T011896"/>
    <property type="gene ID" value="PYU1_G011870"/>
</dbReference>
<dbReference type="EMBL" id="GL376637">
    <property type="status" value="NOT_ANNOTATED_CDS"/>
    <property type="molecule type" value="Genomic_DNA"/>
</dbReference>
<proteinExistence type="inferred from homology"/>
<dbReference type="SUPFAM" id="SSF49899">
    <property type="entry name" value="Concanavalin A-like lectins/glucanases"/>
    <property type="match status" value="1"/>
</dbReference>
<evidence type="ECO:0000256" key="1">
    <source>
        <dbReference type="ARBA" id="ARBA00001641"/>
    </source>
</evidence>
<evidence type="ECO:0000313" key="12">
    <source>
        <dbReference type="EnsemblProtists" id="PYU1_T011896"/>
    </source>
</evidence>
<dbReference type="InterPro" id="IPR037019">
    <property type="entry name" value="Glyco_hydro_7_sf"/>
</dbReference>
<keyword evidence="4 11" id="KW-0732">Signal</keyword>
<comment type="similarity">
    <text evidence="2">Belongs to the glycosyl hydrolase 7 (cellulase C) family.</text>
</comment>
<dbReference type="eggNOG" id="ENOG502QPHV">
    <property type="taxonomic scope" value="Eukaryota"/>
</dbReference>
<dbReference type="Proteomes" id="UP000019132">
    <property type="component" value="Unassembled WGS sequence"/>
</dbReference>
<accession>K3X3U7</accession>
<protein>
    <recommendedName>
        <fullName evidence="3">cellulose 1,4-beta-cellobiosidase (non-reducing end)</fullName>
        <ecNumber evidence="3">3.2.1.91</ecNumber>
    </recommendedName>
</protein>
<evidence type="ECO:0000256" key="9">
    <source>
        <dbReference type="ARBA" id="ARBA00023326"/>
    </source>
</evidence>
<feature type="chain" id="PRO_5003868544" description="cellulose 1,4-beta-cellobiosidase (non-reducing end)" evidence="11">
    <location>
        <begin position="22"/>
        <end position="464"/>
    </location>
</feature>
<dbReference type="InParanoid" id="K3X3U7"/>
<dbReference type="Gene3D" id="2.70.100.10">
    <property type="entry name" value="Glycoside hydrolase, family 7, domain"/>
    <property type="match status" value="1"/>
</dbReference>
<dbReference type="GO" id="GO:0016162">
    <property type="term" value="F:cellulose 1,4-beta-cellobiosidase activity"/>
    <property type="evidence" value="ECO:0007669"/>
    <property type="project" value="UniProtKB-EC"/>
</dbReference>
<reference evidence="13" key="2">
    <citation type="submission" date="2010-04" db="EMBL/GenBank/DDBJ databases">
        <authorList>
            <person name="Buell R."/>
            <person name="Hamilton J."/>
            <person name="Hostetler J."/>
        </authorList>
    </citation>
    <scope>NUCLEOTIDE SEQUENCE [LARGE SCALE GENOMIC DNA]</scope>
    <source>
        <strain evidence="13">DAOM:BR144</strain>
    </source>
</reference>
<dbReference type="STRING" id="431595.K3X3U7"/>
<evidence type="ECO:0000256" key="5">
    <source>
        <dbReference type="ARBA" id="ARBA00022801"/>
    </source>
</evidence>
<keyword evidence="5" id="KW-0378">Hydrolase</keyword>
<evidence type="ECO:0000256" key="7">
    <source>
        <dbReference type="ARBA" id="ARBA00023277"/>
    </source>
</evidence>
<evidence type="ECO:0000256" key="6">
    <source>
        <dbReference type="ARBA" id="ARBA00023001"/>
    </source>
</evidence>
<sequence length="464" mass="50139">MKLSIIRALLAATLAVNVVYAQQIGTNQPEVHPALPSQTCTSGSGCTTESTKIVLDANWRWTHKVGDYTNCYTGNKWDSALCADPATCAKNCALEGANYSGTYGISTSGAELSLKLVTKDQYGLNVGSRVYLMQDDTKYKLFKLLNKEFTFDVDVSQLPCGLNGALYFVQMDEDGGKSKYADNKAGAAYGTGYCDAQCPHDIKFINGEANVLDWTPNGSNQNSGGGRYGACCAEMDIFESNSISNAYTSHPCTFDGLFRCASDTECGTGAGNRYKGSCDKDGCDFNPYRLGDKTFYGPGVSFQIDTTKPFTVITQFITSDKTEGGDLVEIKRFFKQNGKVIENAKINIAGIDPLQSLTQPLCSQAKNIFADPDDHAAKGGLKQMGKALQKGVVLAMSLWTDHEAHCLWLDSSYPLNRSPTEPGVARGSCPTTSGKPAEVEAQYPEATVKYSNIRVGDINSTYQT</sequence>
<evidence type="ECO:0000256" key="8">
    <source>
        <dbReference type="ARBA" id="ARBA00023295"/>
    </source>
</evidence>
<evidence type="ECO:0000256" key="2">
    <source>
        <dbReference type="ARBA" id="ARBA00006044"/>
    </source>
</evidence>
<comment type="catalytic activity">
    <reaction evidence="1">
        <text>Hydrolysis of (1-&gt;4)-beta-D-glucosidic linkages in cellulose and cellotetraose, releasing cellobiose from the non-reducing ends of the chains.</text>
        <dbReference type="EC" id="3.2.1.91"/>
    </reaction>
</comment>
<dbReference type="HOGENOM" id="CLU_020817_3_2_1"/>
<feature type="region of interest" description="Disordered" evidence="10">
    <location>
        <begin position="419"/>
        <end position="438"/>
    </location>
</feature>
<dbReference type="AlphaFoldDB" id="K3X3U7"/>
<evidence type="ECO:0000313" key="13">
    <source>
        <dbReference type="Proteomes" id="UP000019132"/>
    </source>
</evidence>
<dbReference type="GO" id="GO:0030245">
    <property type="term" value="P:cellulose catabolic process"/>
    <property type="evidence" value="ECO:0007669"/>
    <property type="project" value="UniProtKB-KW"/>
</dbReference>
<keyword evidence="8" id="KW-0326">Glycosidase</keyword>
<keyword evidence="13" id="KW-1185">Reference proteome</keyword>
<dbReference type="PANTHER" id="PTHR33753:SF2">
    <property type="entry name" value="GLYCOSIDE HYDROLASE FAMILY 7 PROTEIN"/>
    <property type="match status" value="1"/>
</dbReference>
<evidence type="ECO:0000256" key="10">
    <source>
        <dbReference type="SAM" id="MobiDB-lite"/>
    </source>
</evidence>
<keyword evidence="9" id="KW-0624">Polysaccharide degradation</keyword>
<keyword evidence="7" id="KW-0119">Carbohydrate metabolism</keyword>
<dbReference type="PANTHER" id="PTHR33753">
    <property type="entry name" value="1,4-BETA-D-GLUCAN CELLOBIOHYDROLASE B"/>
    <property type="match status" value="1"/>
</dbReference>
<evidence type="ECO:0000256" key="11">
    <source>
        <dbReference type="SAM" id="SignalP"/>
    </source>
</evidence>
<dbReference type="PRINTS" id="PR00734">
    <property type="entry name" value="GLHYDRLASE7"/>
</dbReference>